<evidence type="ECO:0000313" key="3">
    <source>
        <dbReference type="Proteomes" id="UP000053087"/>
    </source>
</evidence>
<reference evidence="2 3" key="1">
    <citation type="journal article" date="2016" name="Int. J. Syst. Evol. Microbiol.">
        <title>Methanosarcina flavescens sp. nov., a methanogenic archaeon isolated from a full-scale anaerobic digester.</title>
        <authorList>
            <person name="Kern T."/>
            <person name="Fischer M.A."/>
            <person name="Deppenmeier U."/>
            <person name="Schmitz R.A."/>
            <person name="Rother M."/>
        </authorList>
    </citation>
    <scope>NUCLEOTIDE SEQUENCE [LARGE SCALE GENOMIC DNA]</scope>
    <source>
        <strain evidence="2 3">E03.2</strain>
    </source>
</reference>
<keyword evidence="1" id="KW-0472">Membrane</keyword>
<sequence>MASFSFWLLIIFLIIILRRIN</sequence>
<keyword evidence="1" id="KW-0812">Transmembrane</keyword>
<keyword evidence="3" id="KW-1185">Reference proteome</keyword>
<name>A0A660HVD8_9EURY</name>
<accession>A0A660HVD8</accession>
<feature type="transmembrane region" description="Helical" evidence="1">
    <location>
        <begin position="6"/>
        <end position="20"/>
    </location>
</feature>
<evidence type="ECO:0000256" key="1">
    <source>
        <dbReference type="SAM" id="Phobius"/>
    </source>
</evidence>
<gene>
    <name evidence="2" type="ORF">AOB57_006100</name>
</gene>
<dbReference type="NCBIfam" id="TIGR03501">
    <property type="entry name" value="GlyGly_CTERM"/>
    <property type="match status" value="1"/>
</dbReference>
<keyword evidence="1" id="KW-1133">Transmembrane helix</keyword>
<dbReference type="InterPro" id="IPR020008">
    <property type="entry name" value="GlyGly_CTERM"/>
</dbReference>
<protein>
    <submittedName>
        <fullName evidence="2">GlyGly-CTERM sorting domain-containing protein</fullName>
    </submittedName>
</protein>
<dbReference type="KEGG" id="mfz:AOB57_006100"/>
<organism evidence="2 3">
    <name type="scientific">Methanosarcina flavescens</name>
    <dbReference type="NCBI Taxonomy" id="1715806"/>
    <lineage>
        <taxon>Archaea</taxon>
        <taxon>Methanobacteriati</taxon>
        <taxon>Methanobacteriota</taxon>
        <taxon>Stenosarchaea group</taxon>
        <taxon>Methanomicrobia</taxon>
        <taxon>Methanosarcinales</taxon>
        <taxon>Methanosarcinaceae</taxon>
        <taxon>Methanosarcina</taxon>
    </lineage>
</organism>
<evidence type="ECO:0000313" key="2">
    <source>
        <dbReference type="EMBL" id="AYK16341.1"/>
    </source>
</evidence>
<proteinExistence type="predicted"/>
<dbReference type="AlphaFoldDB" id="A0A660HVD8"/>
<dbReference type="EMBL" id="CP032683">
    <property type="protein sequence ID" value="AYK16341.1"/>
    <property type="molecule type" value="Genomic_DNA"/>
</dbReference>
<dbReference type="Proteomes" id="UP000053087">
    <property type="component" value="Chromosome"/>
</dbReference>